<accession>A0A2C6KWT2</accession>
<dbReference type="Proteomes" id="UP000221165">
    <property type="component" value="Unassembled WGS sequence"/>
</dbReference>
<sequence length="66" mass="7195">MCAQYRALSWSEYWCGMENVRGRTEATVCGGTLHEVVAKRGGCMVSTREQSGRCGRQRGGHVSGLS</sequence>
<dbReference type="AlphaFoldDB" id="A0A2C6KWT2"/>
<dbReference type="RefSeq" id="XP_067923259.1">
    <property type="nucleotide sequence ID" value="XM_068064764.1"/>
</dbReference>
<protein>
    <submittedName>
        <fullName evidence="1">Uncharacterized protein</fullName>
    </submittedName>
</protein>
<dbReference type="EMBL" id="MIGC01002151">
    <property type="protein sequence ID" value="PHJ21577.1"/>
    <property type="molecule type" value="Genomic_DNA"/>
</dbReference>
<dbReference type="GeneID" id="94427975"/>
<reference evidence="1 2" key="1">
    <citation type="journal article" date="2017" name="Int. J. Parasitol.">
        <title>The genome of the protozoan parasite Cystoisospora suis and a reverse vaccinology approach to identify vaccine candidates.</title>
        <authorList>
            <person name="Palmieri N."/>
            <person name="Shrestha A."/>
            <person name="Ruttkowski B."/>
            <person name="Beck T."/>
            <person name="Vogl C."/>
            <person name="Tomley F."/>
            <person name="Blake D.P."/>
            <person name="Joachim A."/>
        </authorList>
    </citation>
    <scope>NUCLEOTIDE SEQUENCE [LARGE SCALE GENOMIC DNA]</scope>
    <source>
        <strain evidence="1 2">Wien I</strain>
    </source>
</reference>
<comment type="caution">
    <text evidence="1">The sequence shown here is derived from an EMBL/GenBank/DDBJ whole genome shotgun (WGS) entry which is preliminary data.</text>
</comment>
<dbReference type="VEuPathDB" id="ToxoDB:CSUI_004576"/>
<evidence type="ECO:0000313" key="1">
    <source>
        <dbReference type="EMBL" id="PHJ21577.1"/>
    </source>
</evidence>
<proteinExistence type="predicted"/>
<evidence type="ECO:0000313" key="2">
    <source>
        <dbReference type="Proteomes" id="UP000221165"/>
    </source>
</evidence>
<name>A0A2C6KWT2_9APIC</name>
<gene>
    <name evidence="1" type="ORF">CSUI_004576</name>
</gene>
<organism evidence="1 2">
    <name type="scientific">Cystoisospora suis</name>
    <dbReference type="NCBI Taxonomy" id="483139"/>
    <lineage>
        <taxon>Eukaryota</taxon>
        <taxon>Sar</taxon>
        <taxon>Alveolata</taxon>
        <taxon>Apicomplexa</taxon>
        <taxon>Conoidasida</taxon>
        <taxon>Coccidia</taxon>
        <taxon>Eucoccidiorida</taxon>
        <taxon>Eimeriorina</taxon>
        <taxon>Sarcocystidae</taxon>
        <taxon>Cystoisospora</taxon>
    </lineage>
</organism>
<keyword evidence="2" id="KW-1185">Reference proteome</keyword>